<dbReference type="Proteomes" id="UP000612585">
    <property type="component" value="Unassembled WGS sequence"/>
</dbReference>
<dbReference type="SMART" id="SM00636">
    <property type="entry name" value="Glyco_18"/>
    <property type="match status" value="1"/>
</dbReference>
<dbReference type="GO" id="GO:0005975">
    <property type="term" value="P:carbohydrate metabolic process"/>
    <property type="evidence" value="ECO:0007669"/>
    <property type="project" value="InterPro"/>
</dbReference>
<dbReference type="PANTHER" id="PTHR11177:SF317">
    <property type="entry name" value="CHITINASE 12-RELATED"/>
    <property type="match status" value="1"/>
</dbReference>
<evidence type="ECO:0000256" key="4">
    <source>
        <dbReference type="ARBA" id="ARBA00023024"/>
    </source>
</evidence>
<evidence type="ECO:0000313" key="10">
    <source>
        <dbReference type="Proteomes" id="UP000612585"/>
    </source>
</evidence>
<evidence type="ECO:0000256" key="7">
    <source>
        <dbReference type="RuleBase" id="RU004453"/>
    </source>
</evidence>
<dbReference type="PROSITE" id="PS51910">
    <property type="entry name" value="GH18_2"/>
    <property type="match status" value="1"/>
</dbReference>
<dbReference type="SUPFAM" id="SSF54556">
    <property type="entry name" value="Chitinase insertion domain"/>
    <property type="match status" value="1"/>
</dbReference>
<dbReference type="PRINTS" id="PR00551">
    <property type="entry name" value="2SGLOBULIN"/>
</dbReference>
<dbReference type="Pfam" id="PF00704">
    <property type="entry name" value="Glyco_hydro_18"/>
    <property type="match status" value="1"/>
</dbReference>
<keyword evidence="5 6" id="KW-0326">Glycosidase</keyword>
<keyword evidence="10" id="KW-1185">Reference proteome</keyword>
<protein>
    <recommendedName>
        <fullName evidence="2">chitinase</fullName>
        <ecNumber evidence="2">3.2.1.14</ecNumber>
    </recommendedName>
</protein>
<name>A0A8J3ZIC7_9ACTN</name>
<comment type="similarity">
    <text evidence="7">Belongs to the glycosyl hydrolase 18 family.</text>
</comment>
<dbReference type="InterPro" id="IPR050314">
    <property type="entry name" value="Glycosyl_Hydrlase_18"/>
</dbReference>
<dbReference type="EC" id="3.2.1.14" evidence="2"/>
<evidence type="ECO:0000256" key="6">
    <source>
        <dbReference type="RuleBase" id="RU000489"/>
    </source>
</evidence>
<gene>
    <name evidence="9" type="ORF">Vau01_110180</name>
</gene>
<dbReference type="InterPro" id="IPR017853">
    <property type="entry name" value="GH"/>
</dbReference>
<evidence type="ECO:0000256" key="1">
    <source>
        <dbReference type="ARBA" id="ARBA00000822"/>
    </source>
</evidence>
<evidence type="ECO:0000313" key="9">
    <source>
        <dbReference type="EMBL" id="GIJ63502.1"/>
    </source>
</evidence>
<dbReference type="InterPro" id="IPR000677">
    <property type="entry name" value="Chitinase-like"/>
</dbReference>
<evidence type="ECO:0000256" key="3">
    <source>
        <dbReference type="ARBA" id="ARBA00022801"/>
    </source>
</evidence>
<evidence type="ECO:0000256" key="5">
    <source>
        <dbReference type="ARBA" id="ARBA00023295"/>
    </source>
</evidence>
<keyword evidence="4" id="KW-0146">Chitin degradation</keyword>
<organism evidence="9 10">
    <name type="scientific">Virgisporangium aurantiacum</name>
    <dbReference type="NCBI Taxonomy" id="175570"/>
    <lineage>
        <taxon>Bacteria</taxon>
        <taxon>Bacillati</taxon>
        <taxon>Actinomycetota</taxon>
        <taxon>Actinomycetes</taxon>
        <taxon>Micromonosporales</taxon>
        <taxon>Micromonosporaceae</taxon>
        <taxon>Virgisporangium</taxon>
    </lineage>
</organism>
<dbReference type="SUPFAM" id="SSF51445">
    <property type="entry name" value="(Trans)glycosidases"/>
    <property type="match status" value="1"/>
</dbReference>
<feature type="domain" description="GH18" evidence="8">
    <location>
        <begin position="3"/>
        <end position="359"/>
    </location>
</feature>
<accession>A0A8J3ZIC7</accession>
<dbReference type="PANTHER" id="PTHR11177">
    <property type="entry name" value="CHITINASE"/>
    <property type="match status" value="1"/>
</dbReference>
<dbReference type="InterPro" id="IPR029070">
    <property type="entry name" value="Chitinase_insertion_sf"/>
</dbReference>
<dbReference type="RefSeq" id="WP_204010139.1">
    <property type="nucleotide sequence ID" value="NZ_BOPG01000096.1"/>
</dbReference>
<dbReference type="AlphaFoldDB" id="A0A8J3ZIC7"/>
<dbReference type="EMBL" id="BOPG01000096">
    <property type="protein sequence ID" value="GIJ63502.1"/>
    <property type="molecule type" value="Genomic_DNA"/>
</dbReference>
<keyword evidence="4" id="KW-0119">Carbohydrate metabolism</keyword>
<dbReference type="Gene3D" id="3.20.20.80">
    <property type="entry name" value="Glycosidases"/>
    <property type="match status" value="2"/>
</dbReference>
<dbReference type="GO" id="GO:0008843">
    <property type="term" value="F:endochitinase activity"/>
    <property type="evidence" value="ECO:0007669"/>
    <property type="project" value="UniProtKB-EC"/>
</dbReference>
<sequence length="369" mass="40252">MAAVLGAYYPGYADNPRYPVARIPADVLTHVFYAFARIDQGRCVVGGNAPQHFADLAALKRAYPGLRTLISIGGWGAGGFSDAALTPESRAAFVDSCLGQLGDFDGVDLDWEFPVSGGPENVTHRPEDRRNATLLAVEFRRRLGPDRLLTAALPAGRLQSAGPYDPAESFELAVLAGVLDFVNLMTYDFGTAFSPVATFNAPLYEIAEDPLDPALRPWNCVSGAVTYYEAAGVPRDKIVLGVPFYGRGFRVTGAGRAEAGGGLFQPQTGTVEVGDWRDIQRDLLPDPAWSRYRHPVARSPWLYHAGSRTFVSYEDAESIEERSRFSATHGLRGAFMWELAGDDDEHTLLAAMSRPFQSSLPLGRPRPRR</sequence>
<proteinExistence type="inferred from homology"/>
<dbReference type="CDD" id="cd06548">
    <property type="entry name" value="GH18_chitinase"/>
    <property type="match status" value="1"/>
</dbReference>
<comment type="caution">
    <text evidence="9">The sequence shown here is derived from an EMBL/GenBank/DDBJ whole genome shotgun (WGS) entry which is preliminary data.</text>
</comment>
<evidence type="ECO:0000259" key="8">
    <source>
        <dbReference type="PROSITE" id="PS51910"/>
    </source>
</evidence>
<keyword evidence="3 6" id="KW-0378">Hydrolase</keyword>
<reference evidence="9" key="1">
    <citation type="submission" date="2021-01" db="EMBL/GenBank/DDBJ databases">
        <title>Whole genome shotgun sequence of Virgisporangium aurantiacum NBRC 16421.</title>
        <authorList>
            <person name="Komaki H."/>
            <person name="Tamura T."/>
        </authorList>
    </citation>
    <scope>NUCLEOTIDE SEQUENCE</scope>
    <source>
        <strain evidence="9">NBRC 16421</strain>
    </source>
</reference>
<dbReference type="InterPro" id="IPR001579">
    <property type="entry name" value="Glyco_hydro_18_chit_AS"/>
</dbReference>
<keyword evidence="4" id="KW-0624">Polysaccharide degradation</keyword>
<dbReference type="InterPro" id="IPR001223">
    <property type="entry name" value="Glyco_hydro18_cat"/>
</dbReference>
<dbReference type="InterPro" id="IPR011583">
    <property type="entry name" value="Chitinase_II/V-like_cat"/>
</dbReference>
<comment type="catalytic activity">
    <reaction evidence="1">
        <text>Random endo-hydrolysis of N-acetyl-beta-D-glucosaminide (1-&gt;4)-beta-linkages in chitin and chitodextrins.</text>
        <dbReference type="EC" id="3.2.1.14"/>
    </reaction>
</comment>
<dbReference type="PROSITE" id="PS01095">
    <property type="entry name" value="GH18_1"/>
    <property type="match status" value="1"/>
</dbReference>
<dbReference type="GO" id="GO:0008061">
    <property type="term" value="F:chitin binding"/>
    <property type="evidence" value="ECO:0007669"/>
    <property type="project" value="InterPro"/>
</dbReference>
<dbReference type="GO" id="GO:0006032">
    <property type="term" value="P:chitin catabolic process"/>
    <property type="evidence" value="ECO:0007669"/>
    <property type="project" value="UniProtKB-KW"/>
</dbReference>
<evidence type="ECO:0000256" key="2">
    <source>
        <dbReference type="ARBA" id="ARBA00012729"/>
    </source>
</evidence>